<comment type="subunit">
    <text evidence="4">Interacts with translational regulator CsrA and flagellin(s).</text>
</comment>
<proteinExistence type="inferred from homology"/>
<keyword evidence="2 4" id="KW-1005">Bacterial flagellum biogenesis</keyword>
<dbReference type="InterPro" id="IPR003775">
    <property type="entry name" value="Flagellar_assembly_factor_FliW"/>
</dbReference>
<evidence type="ECO:0000313" key="6">
    <source>
        <dbReference type="Proteomes" id="UP001058120"/>
    </source>
</evidence>
<dbReference type="HAMAP" id="MF_01185">
    <property type="entry name" value="FliW"/>
    <property type="match status" value="1"/>
</dbReference>
<sequence length="171" mass="19559">MQDNISAGSSDNKELADNANYSRLMETRIGNIELDRDKFIHMPKGLIGYDDEKEYTIIEYRQNSPFYIYQSTKTPDFGVLITDPYFFLSEYTVKLSEAEQNILQAESAEDINVFVTVTIPHGKPEDITLNLSGPIFINYKKRLALQVPQDITPTKVLLKDCLEKLNAENEI</sequence>
<dbReference type="NCBIfam" id="NF009793">
    <property type="entry name" value="PRK13285.1-1"/>
    <property type="match status" value="1"/>
</dbReference>
<evidence type="ECO:0000256" key="4">
    <source>
        <dbReference type="HAMAP-Rule" id="MF_01185"/>
    </source>
</evidence>
<evidence type="ECO:0000256" key="3">
    <source>
        <dbReference type="ARBA" id="ARBA00022845"/>
    </source>
</evidence>
<comment type="function">
    <text evidence="4">Acts as an anti-CsrA protein, binds CsrA and prevents it from repressing translation of its target genes, one of which is flagellin. Binds to flagellin and participates in the assembly of the flagellum.</text>
</comment>
<keyword evidence="5" id="KW-0969">Cilium</keyword>
<keyword evidence="6" id="KW-1185">Reference proteome</keyword>
<dbReference type="PANTHER" id="PTHR39190">
    <property type="entry name" value="FLAGELLAR ASSEMBLY FACTOR FLIW"/>
    <property type="match status" value="1"/>
</dbReference>
<dbReference type="SUPFAM" id="SSF141457">
    <property type="entry name" value="BH3618-like"/>
    <property type="match status" value="1"/>
</dbReference>
<dbReference type="Pfam" id="PF02623">
    <property type="entry name" value="FliW"/>
    <property type="match status" value="1"/>
</dbReference>
<evidence type="ECO:0000256" key="2">
    <source>
        <dbReference type="ARBA" id="ARBA00022795"/>
    </source>
</evidence>
<dbReference type="PANTHER" id="PTHR39190:SF1">
    <property type="entry name" value="FLAGELLAR ASSEMBLY FACTOR FLIW"/>
    <property type="match status" value="1"/>
</dbReference>
<keyword evidence="5" id="KW-0282">Flagellum</keyword>
<keyword evidence="1 4" id="KW-0963">Cytoplasm</keyword>
<name>A0ABY5Y510_9BACT</name>
<reference evidence="5" key="1">
    <citation type="submission" date="2020-12" db="EMBL/GenBank/DDBJ databases">
        <title>Taurinivorans muris gen. nov., sp. nov., fundamental and realized metabolic niche of a ubiquitous sulfidogenic bacterium in the murine intestine.</title>
        <authorList>
            <person name="Ye H."/>
            <person name="Hanson B.T."/>
            <person name="Loy A."/>
        </authorList>
    </citation>
    <scope>NUCLEOTIDE SEQUENCE</scope>
    <source>
        <strain evidence="5">LT0009</strain>
    </source>
</reference>
<dbReference type="Gene3D" id="2.30.290.10">
    <property type="entry name" value="BH3618-like"/>
    <property type="match status" value="1"/>
</dbReference>
<dbReference type="InterPro" id="IPR024046">
    <property type="entry name" value="Flagellar_assmbl_FliW_dom_sf"/>
</dbReference>
<comment type="similarity">
    <text evidence="4">Belongs to the FliW family.</text>
</comment>
<keyword evidence="4" id="KW-0143">Chaperone</keyword>
<evidence type="ECO:0000313" key="5">
    <source>
        <dbReference type="EMBL" id="UWX06757.1"/>
    </source>
</evidence>
<dbReference type="Proteomes" id="UP001058120">
    <property type="component" value="Chromosome"/>
</dbReference>
<comment type="subcellular location">
    <subcellularLocation>
        <location evidence="4">Cytoplasm</location>
    </subcellularLocation>
</comment>
<evidence type="ECO:0000256" key="1">
    <source>
        <dbReference type="ARBA" id="ARBA00022490"/>
    </source>
</evidence>
<keyword evidence="3 4" id="KW-0810">Translation regulation</keyword>
<dbReference type="EMBL" id="CP065938">
    <property type="protein sequence ID" value="UWX06757.1"/>
    <property type="molecule type" value="Genomic_DNA"/>
</dbReference>
<accession>A0ABY5Y510</accession>
<gene>
    <name evidence="4 5" type="primary">fliW</name>
    <name evidence="5" type="ORF">JBF11_06770</name>
</gene>
<protein>
    <recommendedName>
        <fullName evidence="4">Flagellar assembly factor FliW</fullName>
    </recommendedName>
</protein>
<keyword evidence="5" id="KW-0966">Cell projection</keyword>
<organism evidence="5 6">
    <name type="scientific">Taurinivorans muris</name>
    <dbReference type="NCBI Taxonomy" id="2787751"/>
    <lineage>
        <taxon>Bacteria</taxon>
        <taxon>Pseudomonadati</taxon>
        <taxon>Thermodesulfobacteriota</taxon>
        <taxon>Desulfovibrionia</taxon>
        <taxon>Desulfovibrionales</taxon>
        <taxon>Desulfovibrionaceae</taxon>
        <taxon>Taurinivorans</taxon>
    </lineage>
</organism>